<evidence type="ECO:0000313" key="2">
    <source>
        <dbReference type="EMBL" id="TWU48459.1"/>
    </source>
</evidence>
<dbReference type="RefSeq" id="WP_146536819.1">
    <property type="nucleotide sequence ID" value="NZ_SJPX01000005.1"/>
</dbReference>
<evidence type="ECO:0000313" key="3">
    <source>
        <dbReference type="Proteomes" id="UP000317977"/>
    </source>
</evidence>
<evidence type="ECO:0000256" key="1">
    <source>
        <dbReference type="SAM" id="MobiDB-lite"/>
    </source>
</evidence>
<organism evidence="2 3">
    <name type="scientific">Rubripirellula reticaptiva</name>
    <dbReference type="NCBI Taxonomy" id="2528013"/>
    <lineage>
        <taxon>Bacteria</taxon>
        <taxon>Pseudomonadati</taxon>
        <taxon>Planctomycetota</taxon>
        <taxon>Planctomycetia</taxon>
        <taxon>Pirellulales</taxon>
        <taxon>Pirellulaceae</taxon>
        <taxon>Rubripirellula</taxon>
    </lineage>
</organism>
<reference evidence="2 3" key="1">
    <citation type="submission" date="2019-02" db="EMBL/GenBank/DDBJ databases">
        <title>Deep-cultivation of Planctomycetes and their phenomic and genomic characterization uncovers novel biology.</title>
        <authorList>
            <person name="Wiegand S."/>
            <person name="Jogler M."/>
            <person name="Boedeker C."/>
            <person name="Pinto D."/>
            <person name="Vollmers J."/>
            <person name="Rivas-Marin E."/>
            <person name="Kohn T."/>
            <person name="Peeters S.H."/>
            <person name="Heuer A."/>
            <person name="Rast P."/>
            <person name="Oberbeckmann S."/>
            <person name="Bunk B."/>
            <person name="Jeske O."/>
            <person name="Meyerdierks A."/>
            <person name="Storesund J.E."/>
            <person name="Kallscheuer N."/>
            <person name="Luecker S."/>
            <person name="Lage O.M."/>
            <person name="Pohl T."/>
            <person name="Merkel B.J."/>
            <person name="Hornburger P."/>
            <person name="Mueller R.-W."/>
            <person name="Bruemmer F."/>
            <person name="Labrenz M."/>
            <person name="Spormann A.M."/>
            <person name="Op Den Camp H."/>
            <person name="Overmann J."/>
            <person name="Amann R."/>
            <person name="Jetten M.S.M."/>
            <person name="Mascher T."/>
            <person name="Medema M.H."/>
            <person name="Devos D.P."/>
            <person name="Kaster A.-K."/>
            <person name="Ovreas L."/>
            <person name="Rohde M."/>
            <person name="Galperin M.Y."/>
            <person name="Jogler C."/>
        </authorList>
    </citation>
    <scope>NUCLEOTIDE SEQUENCE [LARGE SCALE GENOMIC DNA]</scope>
    <source>
        <strain evidence="2 3">Poly59</strain>
    </source>
</reference>
<feature type="region of interest" description="Disordered" evidence="1">
    <location>
        <begin position="1"/>
        <end position="34"/>
    </location>
</feature>
<dbReference type="EMBL" id="SJPX01000005">
    <property type="protein sequence ID" value="TWU48459.1"/>
    <property type="molecule type" value="Genomic_DNA"/>
</dbReference>
<comment type="caution">
    <text evidence="2">The sequence shown here is derived from an EMBL/GenBank/DDBJ whole genome shotgun (WGS) entry which is preliminary data.</text>
</comment>
<protein>
    <submittedName>
        <fullName evidence="2">Uncharacterized protein</fullName>
    </submittedName>
</protein>
<accession>A0A5C6EME5</accession>
<gene>
    <name evidence="2" type="ORF">Poly59_53070</name>
</gene>
<dbReference type="AlphaFoldDB" id="A0A5C6EME5"/>
<name>A0A5C6EME5_9BACT</name>
<keyword evidence="3" id="KW-1185">Reference proteome</keyword>
<sequence length="164" mass="18970">MSDDFDSRLNAAINRGQKRADQKASAQRAKEMSEDELRRLHTSLRLSLSERIEQAVHKVADHFPGFREESLFGEGGWGAACYRDDLKLVAGRRENQYSRLEMMIRPYSDSRVLDLKGKGTVMNRELFNRSFFTPIGEVESEEFEQLIDSWAIEYAEVYALKTRV</sequence>
<feature type="compositionally biased region" description="Basic and acidic residues" evidence="1">
    <location>
        <begin position="18"/>
        <end position="34"/>
    </location>
</feature>
<dbReference type="Proteomes" id="UP000317977">
    <property type="component" value="Unassembled WGS sequence"/>
</dbReference>
<dbReference type="OrthoDB" id="269629at2"/>
<proteinExistence type="predicted"/>